<keyword evidence="4" id="KW-0456">Lyase</keyword>
<evidence type="ECO:0000256" key="1">
    <source>
        <dbReference type="ARBA" id="ARBA00005495"/>
    </source>
</evidence>
<dbReference type="PANTHER" id="PTHR33337">
    <property type="entry name" value="GFA DOMAIN-CONTAINING PROTEIN"/>
    <property type="match status" value="1"/>
</dbReference>
<gene>
    <name evidence="6" type="ORF">CAPTEDRAFT_96116</name>
</gene>
<evidence type="ECO:0000259" key="5">
    <source>
        <dbReference type="PROSITE" id="PS51891"/>
    </source>
</evidence>
<name>R7UHG7_CAPTE</name>
<dbReference type="InterPro" id="IPR006913">
    <property type="entry name" value="CENP-V/GFA"/>
</dbReference>
<dbReference type="AlphaFoldDB" id="R7UHG7"/>
<dbReference type="PANTHER" id="PTHR33337:SF40">
    <property type="entry name" value="CENP-V_GFA DOMAIN-CONTAINING PROTEIN-RELATED"/>
    <property type="match status" value="1"/>
</dbReference>
<dbReference type="InterPro" id="IPR011057">
    <property type="entry name" value="Mss4-like_sf"/>
</dbReference>
<keyword evidence="3" id="KW-0862">Zinc</keyword>
<dbReference type="OrthoDB" id="10015082at2759"/>
<dbReference type="EMBL" id="AMQN01045936">
    <property type="status" value="NOT_ANNOTATED_CDS"/>
    <property type="molecule type" value="Genomic_DNA"/>
</dbReference>
<dbReference type="Pfam" id="PF04828">
    <property type="entry name" value="GFA"/>
    <property type="match status" value="1"/>
</dbReference>
<keyword evidence="2" id="KW-0479">Metal-binding</keyword>
<evidence type="ECO:0000256" key="4">
    <source>
        <dbReference type="ARBA" id="ARBA00023239"/>
    </source>
</evidence>
<proteinExistence type="inferred from homology"/>
<dbReference type="Gene3D" id="3.90.1590.10">
    <property type="entry name" value="glutathione-dependent formaldehyde- activating enzyme (gfa)"/>
    <property type="match status" value="1"/>
</dbReference>
<organism evidence="6">
    <name type="scientific">Capitella teleta</name>
    <name type="common">Polychaete worm</name>
    <dbReference type="NCBI Taxonomy" id="283909"/>
    <lineage>
        <taxon>Eukaryota</taxon>
        <taxon>Metazoa</taxon>
        <taxon>Spiralia</taxon>
        <taxon>Lophotrochozoa</taxon>
        <taxon>Annelida</taxon>
        <taxon>Polychaeta</taxon>
        <taxon>Sedentaria</taxon>
        <taxon>Scolecida</taxon>
        <taxon>Capitellidae</taxon>
        <taxon>Capitella</taxon>
    </lineage>
</organism>
<evidence type="ECO:0000256" key="3">
    <source>
        <dbReference type="ARBA" id="ARBA00022833"/>
    </source>
</evidence>
<reference evidence="8" key="1">
    <citation type="submission" date="2012-12" db="EMBL/GenBank/DDBJ databases">
        <authorList>
            <person name="Hellsten U."/>
            <person name="Grimwood J."/>
            <person name="Chapman J.A."/>
            <person name="Shapiro H."/>
            <person name="Aerts A."/>
            <person name="Otillar R.P."/>
            <person name="Terry A.Y."/>
            <person name="Boore J.L."/>
            <person name="Simakov O."/>
            <person name="Marletaz F."/>
            <person name="Cho S.-J."/>
            <person name="Edsinger-Gonzales E."/>
            <person name="Havlak P."/>
            <person name="Kuo D.-H."/>
            <person name="Larsson T."/>
            <person name="Lv J."/>
            <person name="Arendt D."/>
            <person name="Savage R."/>
            <person name="Osoegawa K."/>
            <person name="de Jong P."/>
            <person name="Lindberg D.R."/>
            <person name="Seaver E.C."/>
            <person name="Weisblat D.A."/>
            <person name="Putnam N.H."/>
            <person name="Grigoriev I.V."/>
            <person name="Rokhsar D.S."/>
        </authorList>
    </citation>
    <scope>NUCLEOTIDE SEQUENCE</scope>
    <source>
        <strain evidence="8">I ESC-2004</strain>
    </source>
</reference>
<reference evidence="7" key="3">
    <citation type="submission" date="2015-06" db="UniProtKB">
        <authorList>
            <consortium name="EnsemblMetazoa"/>
        </authorList>
    </citation>
    <scope>IDENTIFICATION</scope>
</reference>
<accession>R7UHG7</accession>
<dbReference type="EMBL" id="KB303834">
    <property type="protein sequence ID" value="ELU02717.1"/>
    <property type="molecule type" value="Genomic_DNA"/>
</dbReference>
<keyword evidence="8" id="KW-1185">Reference proteome</keyword>
<dbReference type="OMA" id="YQSSEWA"/>
<comment type="similarity">
    <text evidence="1">Belongs to the Gfa family.</text>
</comment>
<dbReference type="GO" id="GO:0046872">
    <property type="term" value="F:metal ion binding"/>
    <property type="evidence" value="ECO:0007669"/>
    <property type="project" value="UniProtKB-KW"/>
</dbReference>
<dbReference type="Proteomes" id="UP000014760">
    <property type="component" value="Unassembled WGS sequence"/>
</dbReference>
<dbReference type="HOGENOM" id="CLU_055491_4_1_1"/>
<evidence type="ECO:0000313" key="7">
    <source>
        <dbReference type="EnsemblMetazoa" id="CapteP96116"/>
    </source>
</evidence>
<sequence>MTEAAKKEVHGSCLCGEVAFHGKAQQNSFGVCHCSMCRKWSGGVMMALPLGDSLVFDKGEDLVTYYRSSPWGERAFCSACGTSLGWRMASSKAMVVSVMSLDEAADFSMDFQIFVDCNPGTYEFANETKMMTEAQFMESMQKNMPAS</sequence>
<protein>
    <recommendedName>
        <fullName evidence="5">CENP-V/GFA domain-containing protein</fullName>
    </recommendedName>
</protein>
<dbReference type="GO" id="GO:0016846">
    <property type="term" value="F:carbon-sulfur lyase activity"/>
    <property type="evidence" value="ECO:0007669"/>
    <property type="project" value="InterPro"/>
</dbReference>
<reference evidence="6 8" key="2">
    <citation type="journal article" date="2013" name="Nature">
        <title>Insights into bilaterian evolution from three spiralian genomes.</title>
        <authorList>
            <person name="Simakov O."/>
            <person name="Marletaz F."/>
            <person name="Cho S.J."/>
            <person name="Edsinger-Gonzales E."/>
            <person name="Havlak P."/>
            <person name="Hellsten U."/>
            <person name="Kuo D.H."/>
            <person name="Larsson T."/>
            <person name="Lv J."/>
            <person name="Arendt D."/>
            <person name="Savage R."/>
            <person name="Osoegawa K."/>
            <person name="de Jong P."/>
            <person name="Grimwood J."/>
            <person name="Chapman J.A."/>
            <person name="Shapiro H."/>
            <person name="Aerts A."/>
            <person name="Otillar R.P."/>
            <person name="Terry A.Y."/>
            <person name="Boore J.L."/>
            <person name="Grigoriev I.V."/>
            <person name="Lindberg D.R."/>
            <person name="Seaver E.C."/>
            <person name="Weisblat D.A."/>
            <person name="Putnam N.H."/>
            <person name="Rokhsar D.S."/>
        </authorList>
    </citation>
    <scope>NUCLEOTIDE SEQUENCE</scope>
    <source>
        <strain evidence="6 8">I ESC-2004</strain>
    </source>
</reference>
<evidence type="ECO:0000313" key="8">
    <source>
        <dbReference type="Proteomes" id="UP000014760"/>
    </source>
</evidence>
<evidence type="ECO:0000313" key="6">
    <source>
        <dbReference type="EMBL" id="ELU02717.1"/>
    </source>
</evidence>
<evidence type="ECO:0000256" key="2">
    <source>
        <dbReference type="ARBA" id="ARBA00022723"/>
    </source>
</evidence>
<dbReference type="EnsemblMetazoa" id="CapteT96116">
    <property type="protein sequence ID" value="CapteP96116"/>
    <property type="gene ID" value="CapteG96116"/>
</dbReference>
<dbReference type="PROSITE" id="PS51891">
    <property type="entry name" value="CENP_V_GFA"/>
    <property type="match status" value="1"/>
</dbReference>
<feature type="domain" description="CENP-V/GFA" evidence="5">
    <location>
        <begin position="9"/>
        <end position="123"/>
    </location>
</feature>
<dbReference type="SUPFAM" id="SSF51316">
    <property type="entry name" value="Mss4-like"/>
    <property type="match status" value="1"/>
</dbReference>